<dbReference type="Proteomes" id="UP001652445">
    <property type="component" value="Unassembled WGS sequence"/>
</dbReference>
<dbReference type="PROSITE" id="PS51766">
    <property type="entry name" value="DOCKERIN"/>
    <property type="match status" value="1"/>
</dbReference>
<dbReference type="RefSeq" id="WP_262683106.1">
    <property type="nucleotide sequence ID" value="NZ_JAOQIO010000010.1"/>
</dbReference>
<feature type="domain" description="Dockerin" evidence="3">
    <location>
        <begin position="130"/>
        <end position="199"/>
    </location>
</feature>
<name>A0ABT2UAH6_9BACL</name>
<keyword evidence="1 2" id="KW-0732">Signal</keyword>
<dbReference type="InterPro" id="IPR032812">
    <property type="entry name" value="SbsA_Ig"/>
</dbReference>
<gene>
    <name evidence="4" type="ORF">OB236_05450</name>
</gene>
<dbReference type="InterPro" id="IPR036439">
    <property type="entry name" value="Dockerin_dom_sf"/>
</dbReference>
<reference evidence="4 5" key="1">
    <citation type="submission" date="2022-09" db="EMBL/GenBank/DDBJ databases">
        <authorList>
            <person name="Han X.L."/>
            <person name="Wang Q."/>
            <person name="Lu T."/>
        </authorList>
    </citation>
    <scope>NUCLEOTIDE SEQUENCE [LARGE SCALE GENOMIC DNA]</scope>
    <source>
        <strain evidence="4 5">WQ 127069</strain>
    </source>
</reference>
<keyword evidence="5" id="KW-1185">Reference proteome</keyword>
<evidence type="ECO:0000313" key="4">
    <source>
        <dbReference type="EMBL" id="MCU6791572.1"/>
    </source>
</evidence>
<organism evidence="4 5">
    <name type="scientific">Paenibacillus baimaensis</name>
    <dbReference type="NCBI Taxonomy" id="2982185"/>
    <lineage>
        <taxon>Bacteria</taxon>
        <taxon>Bacillati</taxon>
        <taxon>Bacillota</taxon>
        <taxon>Bacilli</taxon>
        <taxon>Bacillales</taxon>
        <taxon>Paenibacillaceae</taxon>
        <taxon>Paenibacillus</taxon>
    </lineage>
</organism>
<evidence type="ECO:0000259" key="3">
    <source>
        <dbReference type="PROSITE" id="PS51766"/>
    </source>
</evidence>
<feature type="chain" id="PRO_5045878513" evidence="2">
    <location>
        <begin position="39"/>
        <end position="812"/>
    </location>
</feature>
<sequence>MPSNPTSKKWSLTAKIGVFASAISLVFPFASIPNPVHAETVKVKAIVTDNMSWATRNSSADTDTQFTFNISKRFKDYSGLTLVSSDSSMASGSVTGNIATITISKPGSPVFTLSGTDVDNNMITDTFGVKITKLGDFTGDGLVTTADALFISRYLAGKETVSEDEKLMMDINGDGKVTNADAVALTTSYVGGKDANSGVTSYTAIFQDINDLPLALGVNITGLAEIDKVVTGAYRYFDVEEKPEAQSLLQWYSGDNADGSGKSEISGANSSTYTVKQQDGDKYLFFGVTPVESGIVGKQVISAASTKIAGTTAPTFASLTPVNGLSNVDATISLISITFNKDIFALNKNITIRKLSDNSVVTTRKANETGVAVAGNKADITITGLEENTDYYVEIEEGAFKDASGNPFVGISGSSTWKFTTVDNPPTLISSIPSNSAVGINSSMSSISMTFSENVTAVSDKKVMIYTSSDNNEVASYSANDLNNVTISGKQVTIKAPALLASTSYYVKIDAGAFIDASSNPYAGITSNSGWSFTTSATVTATMTAETYPASLNQDNLDAALITLSVTGDSFKDDAGAADFTLNNAPAGLNIALAYVSDGKAYLLLEHDWVSYTPSITDFSITAKANAMTQGVAVTSNVMTISTVAQTLNLFFSEYLDGGDGRIAIELYYKGDGNPSHKAEGYEIEVQKYMKATNTIQKSTRSIFPVVPAMPYIFIDSVFYDAMDITPITYFNDDLSMFNPTQFETTALILKKNGQIIDVLGTPNATSAIPILAGGGTLVRKQGTIGGMGNFALNHWIRYPKETYQYLGSHTP</sequence>
<dbReference type="CDD" id="cd14256">
    <property type="entry name" value="Dockerin_I"/>
    <property type="match status" value="1"/>
</dbReference>
<evidence type="ECO:0000256" key="1">
    <source>
        <dbReference type="ARBA" id="ARBA00022729"/>
    </source>
</evidence>
<protein>
    <submittedName>
        <fullName evidence="4">Ig-like domain-containing protein</fullName>
    </submittedName>
</protein>
<evidence type="ECO:0000256" key="2">
    <source>
        <dbReference type="SAM" id="SignalP"/>
    </source>
</evidence>
<feature type="signal peptide" evidence="2">
    <location>
        <begin position="1"/>
        <end position="38"/>
    </location>
</feature>
<comment type="caution">
    <text evidence="4">The sequence shown here is derived from an EMBL/GenBank/DDBJ whole genome shotgun (WGS) entry which is preliminary data.</text>
</comment>
<proteinExistence type="predicted"/>
<dbReference type="Pfam" id="PF13205">
    <property type="entry name" value="Big_5"/>
    <property type="match status" value="2"/>
</dbReference>
<evidence type="ECO:0000313" key="5">
    <source>
        <dbReference type="Proteomes" id="UP001652445"/>
    </source>
</evidence>
<accession>A0ABT2UAH6</accession>
<dbReference type="Gene3D" id="1.10.1330.10">
    <property type="entry name" value="Dockerin domain"/>
    <property type="match status" value="1"/>
</dbReference>
<dbReference type="EMBL" id="JAOQIO010000010">
    <property type="protein sequence ID" value="MCU6791572.1"/>
    <property type="molecule type" value="Genomic_DNA"/>
</dbReference>
<dbReference type="InterPro" id="IPR016134">
    <property type="entry name" value="Dockerin_dom"/>
</dbReference>
<dbReference type="InterPro" id="IPR002105">
    <property type="entry name" value="Dockerin_1_rpt"/>
</dbReference>
<dbReference type="Pfam" id="PF00404">
    <property type="entry name" value="Dockerin_1"/>
    <property type="match status" value="1"/>
</dbReference>
<dbReference type="Gene3D" id="2.60.40.2700">
    <property type="match status" value="1"/>
</dbReference>
<dbReference type="SUPFAM" id="SSF63446">
    <property type="entry name" value="Type I dockerin domain"/>
    <property type="match status" value="1"/>
</dbReference>